<evidence type="ECO:0000256" key="1">
    <source>
        <dbReference type="SAM" id="SignalP"/>
    </source>
</evidence>
<dbReference type="RefSeq" id="XP_040727900.1">
    <property type="nucleotide sequence ID" value="XM_040866072.1"/>
</dbReference>
<feature type="signal peptide" evidence="1">
    <location>
        <begin position="1"/>
        <end position="22"/>
    </location>
</feature>
<evidence type="ECO:0000313" key="3">
    <source>
        <dbReference type="Proteomes" id="UP000193685"/>
    </source>
</evidence>
<reference evidence="2 3" key="1">
    <citation type="submission" date="2016-07" db="EMBL/GenBank/DDBJ databases">
        <title>Pervasive Adenine N6-methylation of Active Genes in Fungi.</title>
        <authorList>
            <consortium name="DOE Joint Genome Institute"/>
            <person name="Mondo S.J."/>
            <person name="Dannebaum R.O."/>
            <person name="Kuo R.C."/>
            <person name="Labutti K."/>
            <person name="Haridas S."/>
            <person name="Kuo A."/>
            <person name="Salamov A."/>
            <person name="Ahrendt S.R."/>
            <person name="Lipzen A."/>
            <person name="Sullivan W."/>
            <person name="Andreopoulos W.B."/>
            <person name="Clum A."/>
            <person name="Lindquist E."/>
            <person name="Daum C."/>
            <person name="Ramamoorthy G.K."/>
            <person name="Gryganskyi A."/>
            <person name="Culley D."/>
            <person name="Magnuson J.K."/>
            <person name="James T.Y."/>
            <person name="O'Malley M.A."/>
            <person name="Stajich J.E."/>
            <person name="Spatafora J.W."/>
            <person name="Visel A."/>
            <person name="Grigoriev I.V."/>
        </authorList>
    </citation>
    <scope>NUCLEOTIDE SEQUENCE [LARGE SCALE GENOMIC DNA]</scope>
    <source>
        <strain evidence="2 3">12-1054</strain>
    </source>
</reference>
<protein>
    <submittedName>
        <fullName evidence="2">Uncharacterized protein</fullName>
    </submittedName>
</protein>
<dbReference type="EMBL" id="MCFI01000002">
    <property type="protein sequence ID" value="ORY87044.1"/>
    <property type="molecule type" value="Genomic_DNA"/>
</dbReference>
<accession>A0A1Y2FUT3</accession>
<gene>
    <name evidence="2" type="ORF">BCR37DRAFT_142177</name>
</gene>
<dbReference type="Proteomes" id="UP000193685">
    <property type="component" value="Unassembled WGS sequence"/>
</dbReference>
<proteinExistence type="predicted"/>
<comment type="caution">
    <text evidence="2">The sequence shown here is derived from an EMBL/GenBank/DDBJ whole genome shotgun (WGS) entry which is preliminary data.</text>
</comment>
<keyword evidence="3" id="KW-1185">Reference proteome</keyword>
<feature type="chain" id="PRO_5012395378" evidence="1">
    <location>
        <begin position="23"/>
        <end position="281"/>
    </location>
</feature>
<evidence type="ECO:0000313" key="2">
    <source>
        <dbReference type="EMBL" id="ORY87044.1"/>
    </source>
</evidence>
<dbReference type="AlphaFoldDB" id="A0A1Y2FUT3"/>
<dbReference type="GeneID" id="63782671"/>
<keyword evidence="1" id="KW-0732">Signal</keyword>
<name>A0A1Y2FUT3_PROLT</name>
<organism evidence="2 3">
    <name type="scientific">Protomyces lactucae-debilis</name>
    <dbReference type="NCBI Taxonomy" id="2754530"/>
    <lineage>
        <taxon>Eukaryota</taxon>
        <taxon>Fungi</taxon>
        <taxon>Dikarya</taxon>
        <taxon>Ascomycota</taxon>
        <taxon>Taphrinomycotina</taxon>
        <taxon>Taphrinomycetes</taxon>
        <taxon>Taphrinales</taxon>
        <taxon>Protomycetaceae</taxon>
        <taxon>Protomyces</taxon>
    </lineage>
</organism>
<sequence length="281" mass="31871">MRWPQALFLLVLPALHAHSTTSGHTHAKRTPEDLKQEMTVKRWHLPIDVPPTLNCGGFGYNYNLTKAQMEAASTNGWEKILLPEIHLRSHCMTVGPGDYHKVRLLHNQGIMLTTQIKLSIKNSGVFTVIGHGTGKEKLRYCHSNFVPVDTSDDDPETPLLRCIEAKGPHRFPSLMGDLWPRNATRFPSFQFKSLTCPSLDGTPIVIQRHELGMTTLDDSVEPQWVRIGPNKDYEYEITEKCRGIEGRLYLVCLSLGVIFADFLAQGYLQQCQHPGIRYRQI</sequence>